<dbReference type="GO" id="GO:0016887">
    <property type="term" value="F:ATP hydrolysis activity"/>
    <property type="evidence" value="ECO:0007669"/>
    <property type="project" value="InterPro"/>
</dbReference>
<dbReference type="EMBL" id="MWPV01000006">
    <property type="protein sequence ID" value="OUL56550.1"/>
    <property type="molecule type" value="Genomic_DNA"/>
</dbReference>
<keyword evidence="2 4" id="KW-0067">ATP-binding</keyword>
<name>A0A244CLR5_PSEDV</name>
<keyword evidence="5" id="KW-1185">Reference proteome</keyword>
<sequence length="230" mass="25442">MLSLTHLQFHWPKQNKPVVDISQLEIAQGEQIFIFGPSGSGKSSLLSLLAGINVPTQGEVSLLGQPFSTLSAKKRDRFRADHIGYIFQNFNLISYLNPIENVILATAFSKKRAMHAIEQDGSIKQSAERLLTALELPQQYWHQSVMSLSIGQQQRVAAARALIGAPEIIIADEPTSALDNDNRERFISLLFQEAKKHHTSIVFVSHDLTLAPLFTRSVDITSLANTGVAQ</sequence>
<dbReference type="PROSITE" id="PS50893">
    <property type="entry name" value="ABC_TRANSPORTER_2"/>
    <property type="match status" value="1"/>
</dbReference>
<gene>
    <name evidence="4" type="ORF">B1199_17985</name>
</gene>
<dbReference type="InterPro" id="IPR027417">
    <property type="entry name" value="P-loop_NTPase"/>
</dbReference>
<evidence type="ECO:0000313" key="5">
    <source>
        <dbReference type="Proteomes" id="UP000194841"/>
    </source>
</evidence>
<evidence type="ECO:0000259" key="3">
    <source>
        <dbReference type="PROSITE" id="PS50893"/>
    </source>
</evidence>
<dbReference type="GO" id="GO:0005524">
    <property type="term" value="F:ATP binding"/>
    <property type="evidence" value="ECO:0007669"/>
    <property type="project" value="UniProtKB-KW"/>
</dbReference>
<dbReference type="GO" id="GO:0005886">
    <property type="term" value="C:plasma membrane"/>
    <property type="evidence" value="ECO:0007669"/>
    <property type="project" value="TreeGrafter"/>
</dbReference>
<evidence type="ECO:0000313" key="4">
    <source>
        <dbReference type="EMBL" id="OUL56550.1"/>
    </source>
</evidence>
<dbReference type="PANTHER" id="PTHR24220">
    <property type="entry name" value="IMPORT ATP-BINDING PROTEIN"/>
    <property type="match status" value="1"/>
</dbReference>
<dbReference type="GO" id="GO:0022857">
    <property type="term" value="F:transmembrane transporter activity"/>
    <property type="evidence" value="ECO:0007669"/>
    <property type="project" value="TreeGrafter"/>
</dbReference>
<dbReference type="AlphaFoldDB" id="A0A244CLR5"/>
<dbReference type="Gene3D" id="3.40.50.300">
    <property type="entry name" value="P-loop containing nucleotide triphosphate hydrolases"/>
    <property type="match status" value="1"/>
</dbReference>
<dbReference type="PANTHER" id="PTHR24220:SF611">
    <property type="entry name" value="ATP-BINDING COMPONENT OF ABC TRANSPORTER-RELATED"/>
    <property type="match status" value="1"/>
</dbReference>
<keyword evidence="1" id="KW-0547">Nucleotide-binding</keyword>
<dbReference type="Pfam" id="PF00005">
    <property type="entry name" value="ABC_tran"/>
    <property type="match status" value="1"/>
</dbReference>
<organism evidence="4 5">
    <name type="scientific">Pseudoalteromonas ulvae</name>
    <dbReference type="NCBI Taxonomy" id="107327"/>
    <lineage>
        <taxon>Bacteria</taxon>
        <taxon>Pseudomonadati</taxon>
        <taxon>Pseudomonadota</taxon>
        <taxon>Gammaproteobacteria</taxon>
        <taxon>Alteromonadales</taxon>
        <taxon>Pseudoalteromonadaceae</taxon>
        <taxon>Pseudoalteromonas</taxon>
    </lineage>
</organism>
<accession>A0A244CLR5</accession>
<dbReference type="Proteomes" id="UP000194841">
    <property type="component" value="Unassembled WGS sequence"/>
</dbReference>
<reference evidence="4 5" key="1">
    <citation type="submission" date="2017-02" db="EMBL/GenBank/DDBJ databases">
        <title>Pseudoalteromonas ulvae TC14 Genome.</title>
        <authorList>
            <person name="Molmeret M."/>
        </authorList>
    </citation>
    <scope>NUCLEOTIDE SEQUENCE [LARGE SCALE GENOMIC DNA]</scope>
    <source>
        <strain evidence="4">TC14</strain>
    </source>
</reference>
<dbReference type="OrthoDB" id="9802264at2"/>
<dbReference type="RefSeq" id="WP_086745603.1">
    <property type="nucleotide sequence ID" value="NZ_MWPV01000006.1"/>
</dbReference>
<dbReference type="InterPro" id="IPR003439">
    <property type="entry name" value="ABC_transporter-like_ATP-bd"/>
</dbReference>
<comment type="caution">
    <text evidence="4">The sequence shown here is derived from an EMBL/GenBank/DDBJ whole genome shotgun (WGS) entry which is preliminary data.</text>
</comment>
<protein>
    <submittedName>
        <fullName evidence="4">Methionine ABC transporter ATP-binding protein</fullName>
    </submittedName>
</protein>
<dbReference type="InterPro" id="IPR015854">
    <property type="entry name" value="ABC_transpr_LolD-like"/>
</dbReference>
<evidence type="ECO:0000256" key="2">
    <source>
        <dbReference type="ARBA" id="ARBA00022840"/>
    </source>
</evidence>
<dbReference type="SUPFAM" id="SSF52540">
    <property type="entry name" value="P-loop containing nucleoside triphosphate hydrolases"/>
    <property type="match status" value="1"/>
</dbReference>
<dbReference type="SMART" id="SM00382">
    <property type="entry name" value="AAA"/>
    <property type="match status" value="1"/>
</dbReference>
<proteinExistence type="predicted"/>
<feature type="domain" description="ABC transporter" evidence="3">
    <location>
        <begin position="2"/>
        <end position="226"/>
    </location>
</feature>
<dbReference type="InterPro" id="IPR003593">
    <property type="entry name" value="AAA+_ATPase"/>
</dbReference>
<evidence type="ECO:0000256" key="1">
    <source>
        <dbReference type="ARBA" id="ARBA00022741"/>
    </source>
</evidence>